<dbReference type="NCBIfam" id="TIGR03943">
    <property type="entry name" value="TIGR03943 family putative permease subunit"/>
    <property type="match status" value="1"/>
</dbReference>
<dbReference type="InterPro" id="IPR048447">
    <property type="entry name" value="DUF1980_C"/>
</dbReference>
<keyword evidence="1" id="KW-0812">Transmembrane</keyword>
<proteinExistence type="predicted"/>
<keyword evidence="1" id="KW-0472">Membrane</keyword>
<dbReference type="OrthoDB" id="9770408at2"/>
<organism evidence="3 4">
    <name type="scientific">Clostridium collagenovorans DSM 3089</name>
    <dbReference type="NCBI Taxonomy" id="1121306"/>
    <lineage>
        <taxon>Bacteria</taxon>
        <taxon>Bacillati</taxon>
        <taxon>Bacillota</taxon>
        <taxon>Clostridia</taxon>
        <taxon>Eubacteriales</taxon>
        <taxon>Clostridiaceae</taxon>
        <taxon>Clostridium</taxon>
    </lineage>
</organism>
<accession>A0A1M5VUR4</accession>
<evidence type="ECO:0000313" key="4">
    <source>
        <dbReference type="Proteomes" id="UP000184526"/>
    </source>
</evidence>
<dbReference type="EMBL" id="FQXP01000005">
    <property type="protein sequence ID" value="SHH78714.1"/>
    <property type="molecule type" value="Genomic_DNA"/>
</dbReference>
<feature type="domain" description="DUF1980" evidence="2">
    <location>
        <begin position="134"/>
        <end position="249"/>
    </location>
</feature>
<reference evidence="3 4" key="1">
    <citation type="submission" date="2016-11" db="EMBL/GenBank/DDBJ databases">
        <authorList>
            <person name="Jaros S."/>
            <person name="Januszkiewicz K."/>
            <person name="Wedrychowicz H."/>
        </authorList>
    </citation>
    <scope>NUCLEOTIDE SEQUENCE [LARGE SCALE GENOMIC DNA]</scope>
    <source>
        <strain evidence="3 4">DSM 3089</strain>
    </source>
</reference>
<evidence type="ECO:0000256" key="1">
    <source>
        <dbReference type="SAM" id="Phobius"/>
    </source>
</evidence>
<evidence type="ECO:0000313" key="3">
    <source>
        <dbReference type="EMBL" id="SHH78714.1"/>
    </source>
</evidence>
<dbReference type="PANTHER" id="PTHR40047:SF1">
    <property type="entry name" value="UPF0703 PROTEIN YCGQ"/>
    <property type="match status" value="1"/>
</dbReference>
<feature type="transmembrane region" description="Helical" evidence="1">
    <location>
        <begin position="12"/>
        <end position="29"/>
    </location>
</feature>
<dbReference type="InterPro" id="IPR015402">
    <property type="entry name" value="DUF1980"/>
</dbReference>
<dbReference type="AlphaFoldDB" id="A0A1M5VUR4"/>
<dbReference type="Pfam" id="PF21537">
    <property type="entry name" value="DUF1980_C"/>
    <property type="match status" value="1"/>
</dbReference>
<name>A0A1M5VUR4_9CLOT</name>
<dbReference type="STRING" id="1121306.SAMN02745196_01364"/>
<dbReference type="InterPro" id="IPR052955">
    <property type="entry name" value="UPF0703_membrane_permease"/>
</dbReference>
<feature type="transmembrane region" description="Helical" evidence="1">
    <location>
        <begin position="41"/>
        <end position="60"/>
    </location>
</feature>
<dbReference type="RefSeq" id="WP_072831285.1">
    <property type="nucleotide sequence ID" value="NZ_FQXP01000005.1"/>
</dbReference>
<keyword evidence="4" id="KW-1185">Reference proteome</keyword>
<gene>
    <name evidence="3" type="ORF">SAMN02745196_01364</name>
</gene>
<dbReference type="PANTHER" id="PTHR40047">
    <property type="entry name" value="UPF0703 PROTEIN YCGQ"/>
    <property type="match status" value="1"/>
</dbReference>
<dbReference type="Proteomes" id="UP000184526">
    <property type="component" value="Unassembled WGS sequence"/>
</dbReference>
<keyword evidence="1" id="KW-1133">Transmembrane helix</keyword>
<protein>
    <submittedName>
        <fullName evidence="3">Putative membrane protein</fullName>
    </submittedName>
</protein>
<feature type="transmembrane region" description="Helical" evidence="1">
    <location>
        <begin position="72"/>
        <end position="89"/>
    </location>
</feature>
<sequence length="249" mass="29277">MKKAKLNYKNILWFIVMFLLGTYFLMLILNDKLHLFIHPKMFKYVFIASVILYILCIFQATLFTEKSKRRESYFGFLFFFIILFFAYIVKPQGVSNSFINSRLIDIHSSNKEFVLQQSSEEHNSHEHSHGEKEGESHEFLETLNKTYTDVTLQGETLKLRGIVYRDNSMKKDEFILGRMLVSCCAADSQFIGFLCESNKDFNIKEDQWVEIIGEVDYYKDELGNLSPRVIVNNIKKLSNVNAENQYIYN</sequence>
<evidence type="ECO:0000259" key="2">
    <source>
        <dbReference type="Pfam" id="PF21537"/>
    </source>
</evidence>